<reference evidence="1 2" key="2">
    <citation type="submission" date="2018-11" db="EMBL/GenBank/DDBJ databases">
        <authorList>
            <consortium name="Pathogen Informatics"/>
        </authorList>
    </citation>
    <scope>NUCLEOTIDE SEQUENCE [LARGE SCALE GENOMIC DNA]</scope>
</reference>
<reference evidence="3" key="1">
    <citation type="submission" date="2016-06" db="UniProtKB">
        <authorList>
            <consortium name="WormBaseParasite"/>
        </authorList>
    </citation>
    <scope>IDENTIFICATION</scope>
</reference>
<proteinExistence type="predicted"/>
<evidence type="ECO:0000313" key="2">
    <source>
        <dbReference type="Proteomes" id="UP000271098"/>
    </source>
</evidence>
<dbReference type="AlphaFoldDB" id="A0A183DNN3"/>
<dbReference type="EMBL" id="UYRT01077925">
    <property type="protein sequence ID" value="VDN17287.1"/>
    <property type="molecule type" value="Genomic_DNA"/>
</dbReference>
<sequence>MRARLHRNATIGVQLIRPARLCLLVRKMLELCVSCCPCGVGQQFSGLLALRSPARASLLYVLICGGQPTL</sequence>
<keyword evidence="2" id="KW-1185">Reference proteome</keyword>
<name>A0A183DNN3_9BILA</name>
<evidence type="ECO:0000313" key="1">
    <source>
        <dbReference type="EMBL" id="VDN17287.1"/>
    </source>
</evidence>
<gene>
    <name evidence="1" type="ORF">GPUH_LOCUS10324</name>
</gene>
<evidence type="ECO:0000313" key="3">
    <source>
        <dbReference type="WBParaSite" id="GPUH_0001033701-mRNA-1"/>
    </source>
</evidence>
<organism evidence="3">
    <name type="scientific">Gongylonema pulchrum</name>
    <dbReference type="NCBI Taxonomy" id="637853"/>
    <lineage>
        <taxon>Eukaryota</taxon>
        <taxon>Metazoa</taxon>
        <taxon>Ecdysozoa</taxon>
        <taxon>Nematoda</taxon>
        <taxon>Chromadorea</taxon>
        <taxon>Rhabditida</taxon>
        <taxon>Spirurina</taxon>
        <taxon>Spiruromorpha</taxon>
        <taxon>Spiruroidea</taxon>
        <taxon>Gongylonematidae</taxon>
        <taxon>Gongylonema</taxon>
    </lineage>
</organism>
<dbReference type="Proteomes" id="UP000271098">
    <property type="component" value="Unassembled WGS sequence"/>
</dbReference>
<dbReference type="WBParaSite" id="GPUH_0001033701-mRNA-1">
    <property type="protein sequence ID" value="GPUH_0001033701-mRNA-1"/>
    <property type="gene ID" value="GPUH_0001033701"/>
</dbReference>
<accession>A0A183DNN3</accession>
<protein>
    <submittedName>
        <fullName evidence="3">Secreted protein</fullName>
    </submittedName>
</protein>